<evidence type="ECO:0000313" key="3">
    <source>
        <dbReference type="Proteomes" id="UP000626109"/>
    </source>
</evidence>
<dbReference type="Gene3D" id="1.25.40.10">
    <property type="entry name" value="Tetratricopeptide repeat domain"/>
    <property type="match status" value="1"/>
</dbReference>
<feature type="region of interest" description="Disordered" evidence="1">
    <location>
        <begin position="569"/>
        <end position="592"/>
    </location>
</feature>
<feature type="region of interest" description="Disordered" evidence="1">
    <location>
        <begin position="87"/>
        <end position="121"/>
    </location>
</feature>
<dbReference type="AlphaFoldDB" id="A0A813JKF6"/>
<evidence type="ECO:0000313" key="2">
    <source>
        <dbReference type="EMBL" id="CAE8679075.1"/>
    </source>
</evidence>
<protein>
    <submittedName>
        <fullName evidence="2">Uncharacterized protein</fullName>
    </submittedName>
</protein>
<feature type="region of interest" description="Disordered" evidence="1">
    <location>
        <begin position="330"/>
        <end position="416"/>
    </location>
</feature>
<organism evidence="2 3">
    <name type="scientific">Polarella glacialis</name>
    <name type="common">Dinoflagellate</name>
    <dbReference type="NCBI Taxonomy" id="89957"/>
    <lineage>
        <taxon>Eukaryota</taxon>
        <taxon>Sar</taxon>
        <taxon>Alveolata</taxon>
        <taxon>Dinophyceae</taxon>
        <taxon>Suessiales</taxon>
        <taxon>Suessiaceae</taxon>
        <taxon>Polarella</taxon>
    </lineage>
</organism>
<evidence type="ECO:0000256" key="1">
    <source>
        <dbReference type="SAM" id="MobiDB-lite"/>
    </source>
</evidence>
<proteinExistence type="predicted"/>
<feature type="compositionally biased region" description="Low complexity" evidence="1">
    <location>
        <begin position="404"/>
        <end position="415"/>
    </location>
</feature>
<dbReference type="SUPFAM" id="SSF48452">
    <property type="entry name" value="TPR-like"/>
    <property type="match status" value="1"/>
</dbReference>
<gene>
    <name evidence="2" type="ORF">PGLA2088_LOCUS21158</name>
</gene>
<dbReference type="EMBL" id="CAJNNW010025736">
    <property type="protein sequence ID" value="CAE8679075.1"/>
    <property type="molecule type" value="Genomic_DNA"/>
</dbReference>
<feature type="compositionally biased region" description="Low complexity" evidence="1">
    <location>
        <begin position="87"/>
        <end position="101"/>
    </location>
</feature>
<name>A0A813JKF6_POLGL</name>
<dbReference type="Proteomes" id="UP000626109">
    <property type="component" value="Unassembled WGS sequence"/>
</dbReference>
<dbReference type="InterPro" id="IPR011990">
    <property type="entry name" value="TPR-like_helical_dom_sf"/>
</dbReference>
<accession>A0A813JKF6</accession>
<reference evidence="2" key="1">
    <citation type="submission" date="2021-02" db="EMBL/GenBank/DDBJ databases">
        <authorList>
            <person name="Dougan E. K."/>
            <person name="Rhodes N."/>
            <person name="Thang M."/>
            <person name="Chan C."/>
        </authorList>
    </citation>
    <scope>NUCLEOTIDE SEQUENCE</scope>
</reference>
<comment type="caution">
    <text evidence="2">The sequence shown here is derived from an EMBL/GenBank/DDBJ whole genome shotgun (WGS) entry which is preliminary data.</text>
</comment>
<sequence>MVGPSIPFDTRFNVQRRHQITTCGTIVEVMIIKHVDPASNLLLTTEAAAEHSEEAAAEHIEAYASSVVLRVANALAVADDDVEAPLAEEAPASPAAPASVAVEEDAEEAPPAPVVVEEEAEVAGPAPTILEEDAEEAPPAPVAVEEEAEVAAPAPAILEEDAEEAPPAPVAVEEEAEVAAPAPAILEEDAEEAPPAPVAVEEEAEVAAPAPAILEEDAEEAPPAPVTVEEEAEVAAPAPAILEEDAEEAPPAPVAVEEEAKVAAPAPAILEEDAEEAPPAPVAVEEEAEVAAPALAILEEDAEEAPPAPVAVEEEAEVAAPAPAILEEDAEEAPPAPVAVEEAAEVAAPAPVEEEAEEANPAPAIEEDAEEAPASPGAASSTKAGGSSMRDRVSPAEARTYAGPSDPSDLPASDPSDLREVMATVSQYTELANNLRQKGQTSRAIRMMERAVVMCQRQEHGHPAVAVEAARARVNLGAALSEGFRHQEALVAIKEAQKGLSQVLTWASDCNPDDSGVGAIAHEARALRCAALVAEAIQLELCPAEARSGPSPMVQMAAEAERLGGHPMALESLGSESSHPSPRSPKSGGRLCNTGAAACQIGERRGGHYPPAHRARSLGLATLRSFPPVLASVPVLGHSVPFQLVSGRAAQRRLFLPQIQILSSPPVPSLGSAQPPRQSSAPQLRQVRARKAPLLLPFLPKYPAAFAPQEVEKASTSPPANGPPPAQHGTCCCWV</sequence>
<feature type="compositionally biased region" description="Low complexity" evidence="1">
    <location>
        <begin position="338"/>
        <end position="351"/>
    </location>
</feature>